<evidence type="ECO:0000259" key="1">
    <source>
        <dbReference type="Pfam" id="PF01494"/>
    </source>
</evidence>
<evidence type="ECO:0000313" key="3">
    <source>
        <dbReference type="Proteomes" id="UP000503011"/>
    </source>
</evidence>
<evidence type="ECO:0000313" key="2">
    <source>
        <dbReference type="EMBL" id="BCB82726.1"/>
    </source>
</evidence>
<dbReference type="KEGG" id="psuu:Psuf_000390"/>
<accession>A0A6F8Y9E7</accession>
<dbReference type="Proteomes" id="UP000503011">
    <property type="component" value="Chromosome"/>
</dbReference>
<feature type="domain" description="FAD-binding" evidence="1">
    <location>
        <begin position="33"/>
        <end position="318"/>
    </location>
</feature>
<dbReference type="AlphaFoldDB" id="A0A6F8Y9E7"/>
<proteinExistence type="predicted"/>
<sequence>MGRATVIERDFLAETPRHRKGLPQGRHTHLLWSGGVRILETLLPGVTDKLLAAGARKISMYSDMITLTSHGWQHRFPGDQFAVMCSRPLLDLVVRNEILATGRIDLKQGHEAIALTGDARRVTGVRVRTLDSGERSAVEADVVVDATGRGSRLSSWMAELGAPPVGQDLVDVGIQYATRIFRAPPGATTGFPAVNLLADHRDRQPGCNGALYPIEDGRWIVTLSGTRGAKVPAREEDFLRFAEELRSPLVADLIRTAEPLTPLYSTHTGTDRRLYPERMRHWPEGLLLFGDSLAAFNPIYGHGLTSAARAAATLDSQLQQGGLDEWSSRRAQQAICEGVDDPWIMAASRDICYVDCRNFATDVRLTSLAPALQRFAEAIAAKAIRAAGVAEMVANVASLTTPQSELGTSEFLSLLQRDRMLPELTEPPLRADELALANLDPSAPRPLV</sequence>
<dbReference type="InterPro" id="IPR036188">
    <property type="entry name" value="FAD/NAD-bd_sf"/>
</dbReference>
<dbReference type="EMBL" id="AP022871">
    <property type="protein sequence ID" value="BCB82726.1"/>
    <property type="molecule type" value="Genomic_DNA"/>
</dbReference>
<reference evidence="2 3" key="1">
    <citation type="submission" date="2020-03" db="EMBL/GenBank/DDBJ databases">
        <title>Whole genome shotgun sequence of Phytohabitans suffuscus NBRC 105367.</title>
        <authorList>
            <person name="Komaki H."/>
            <person name="Tamura T."/>
        </authorList>
    </citation>
    <scope>NUCLEOTIDE SEQUENCE [LARGE SCALE GENOMIC DNA]</scope>
    <source>
        <strain evidence="2 3">NBRC 105367</strain>
    </source>
</reference>
<dbReference type="PANTHER" id="PTHR43422">
    <property type="entry name" value="THIAMINE THIAZOLE SYNTHASE"/>
    <property type="match status" value="1"/>
</dbReference>
<dbReference type="InterPro" id="IPR002938">
    <property type="entry name" value="FAD-bd"/>
</dbReference>
<name>A0A6F8Y9E7_9ACTN</name>
<gene>
    <name evidence="2" type="ORF">Psuf_000390</name>
</gene>
<dbReference type="GO" id="GO:0071949">
    <property type="term" value="F:FAD binding"/>
    <property type="evidence" value="ECO:0007669"/>
    <property type="project" value="InterPro"/>
</dbReference>
<organism evidence="2 3">
    <name type="scientific">Phytohabitans suffuscus</name>
    <dbReference type="NCBI Taxonomy" id="624315"/>
    <lineage>
        <taxon>Bacteria</taxon>
        <taxon>Bacillati</taxon>
        <taxon>Actinomycetota</taxon>
        <taxon>Actinomycetes</taxon>
        <taxon>Micromonosporales</taxon>
        <taxon>Micromonosporaceae</taxon>
    </lineage>
</organism>
<dbReference type="Gene3D" id="3.50.50.60">
    <property type="entry name" value="FAD/NAD(P)-binding domain"/>
    <property type="match status" value="1"/>
</dbReference>
<dbReference type="Pfam" id="PF01494">
    <property type="entry name" value="FAD_binding_3"/>
    <property type="match status" value="1"/>
</dbReference>
<dbReference type="SUPFAM" id="SSF51905">
    <property type="entry name" value="FAD/NAD(P)-binding domain"/>
    <property type="match status" value="1"/>
</dbReference>
<protein>
    <recommendedName>
        <fullName evidence="1">FAD-binding domain-containing protein</fullName>
    </recommendedName>
</protein>
<dbReference type="PANTHER" id="PTHR43422:SF3">
    <property type="entry name" value="THIAMINE THIAZOLE SYNTHASE"/>
    <property type="match status" value="1"/>
</dbReference>
<reference evidence="2 3" key="2">
    <citation type="submission" date="2020-03" db="EMBL/GenBank/DDBJ databases">
        <authorList>
            <person name="Ichikawa N."/>
            <person name="Kimura A."/>
            <person name="Kitahashi Y."/>
            <person name="Uohara A."/>
        </authorList>
    </citation>
    <scope>NUCLEOTIDE SEQUENCE [LARGE SCALE GENOMIC DNA]</scope>
    <source>
        <strain evidence="2 3">NBRC 105367</strain>
    </source>
</reference>
<keyword evidence="3" id="KW-1185">Reference proteome</keyword>